<reference evidence="2 3" key="2">
    <citation type="journal article" date="2021" name="Curr. Genet.">
        <title>Genetic response to nitrogen starvation in the aggressive Eucalyptus foliar pathogen Teratosphaeria destructans.</title>
        <authorList>
            <person name="Havenga M."/>
            <person name="Wingfield B.D."/>
            <person name="Wingfield M.J."/>
            <person name="Dreyer L.L."/>
            <person name="Roets F."/>
            <person name="Aylward J."/>
        </authorList>
    </citation>
    <scope>NUCLEOTIDE SEQUENCE [LARGE SCALE GENOMIC DNA]</scope>
    <source>
        <strain evidence="2">CMW44962</strain>
    </source>
</reference>
<gene>
    <name evidence="2" type="ORF">Tdes44962_MAKER06030</name>
</gene>
<dbReference type="OrthoDB" id="265717at2759"/>
<feature type="compositionally biased region" description="Basic and acidic residues" evidence="1">
    <location>
        <begin position="68"/>
        <end position="81"/>
    </location>
</feature>
<protein>
    <submittedName>
        <fullName evidence="2">Uncharacterized protein</fullName>
    </submittedName>
</protein>
<dbReference type="EMBL" id="RIBY02002522">
    <property type="protein sequence ID" value="KAH9810496.1"/>
    <property type="molecule type" value="Genomic_DNA"/>
</dbReference>
<proteinExistence type="predicted"/>
<feature type="region of interest" description="Disordered" evidence="1">
    <location>
        <begin position="742"/>
        <end position="794"/>
    </location>
</feature>
<dbReference type="Proteomes" id="UP001138500">
    <property type="component" value="Unassembled WGS sequence"/>
</dbReference>
<feature type="compositionally biased region" description="Polar residues" evidence="1">
    <location>
        <begin position="442"/>
        <end position="456"/>
    </location>
</feature>
<dbReference type="AlphaFoldDB" id="A0A9W7SIG6"/>
<feature type="region of interest" description="Disordered" evidence="1">
    <location>
        <begin position="442"/>
        <end position="481"/>
    </location>
</feature>
<evidence type="ECO:0000256" key="1">
    <source>
        <dbReference type="SAM" id="MobiDB-lite"/>
    </source>
</evidence>
<sequence length="794" mass="87133">MADDGSRSPARGAQRFTPGRIPAWQHGVALAHNNATSPTLRPVATTSGDLPPHSPSSSTPHALMHPHAQPDRDMHSGHDGVLDAQGAANNNGYCQPFAGLNDGPDTKNDFDFSSWVHEDYENIGTSSSTSGLPRISWETLANAVTESTTSIAIMNGEQVLGGFYGPIDYHSTGNGFMVEGEEGRFSALQELGFDLSATLDTTADATQGSAYPSPTIQYGQAGTAYPILDQRINGITSRSHQPNDTAPSVFGAEEQVRQDYDGNQALRYFASDYDAQQQSTGSQGGVNDVAMQYNIISDWDQDLESFQLNTHRSDPITSRQTAQYQTPNTDASQPASPYQSGLPSMEHQHFNNSSYLEPGPSCQPQQDLAYQSIERQNVFHQRCPNCGAIDFLQHASCRYNPLTRTSWFIQAGTNEQHTQVHDQLPIYPRNISYDIPAVLPPLQQSRTPFSPDTSDIVSAAASSQPGPSRSAASARQSSVPKRTGSAKKFQCVDCLAKGSDRWYMETTATGSDRCRRCYDKWEKKQIEHTPPDYTYDPSLATYEVAQQKIYGNFRPLVLRRTDDLGDDWQSFATAEAEQEWVSRFIAAAIRPFDHGGPAAVDPEQNETTYKWLQDQQIAFNRARHEKTGGHWYTNDHVNVRFVLLFYAILNLHRGGPRPYPQGGSNSGYGKIDESLRCSERLALVERILKTDKRIVMNVIEGAHVCVLAENPISVQKRKSSNKNTNLKKAGLTALGKKAAEEQEARERGLVEVEVDMGGGEGLGEGAVEGGDGGMEVGGEELVEGVGSGKRRRFE</sequence>
<accession>A0A9W7SIG6</accession>
<feature type="region of interest" description="Disordered" evidence="1">
    <location>
        <begin position="1"/>
        <end position="87"/>
    </location>
</feature>
<keyword evidence="3" id="KW-1185">Reference proteome</keyword>
<feature type="compositionally biased region" description="Polar residues" evidence="1">
    <location>
        <begin position="33"/>
        <end position="48"/>
    </location>
</feature>
<feature type="compositionally biased region" description="Gly residues" evidence="1">
    <location>
        <begin position="756"/>
        <end position="776"/>
    </location>
</feature>
<feature type="compositionally biased region" description="Low complexity" evidence="1">
    <location>
        <begin position="458"/>
        <end position="478"/>
    </location>
</feature>
<organism evidence="2 3">
    <name type="scientific">Teratosphaeria destructans</name>
    <dbReference type="NCBI Taxonomy" id="418781"/>
    <lineage>
        <taxon>Eukaryota</taxon>
        <taxon>Fungi</taxon>
        <taxon>Dikarya</taxon>
        <taxon>Ascomycota</taxon>
        <taxon>Pezizomycotina</taxon>
        <taxon>Dothideomycetes</taxon>
        <taxon>Dothideomycetidae</taxon>
        <taxon>Mycosphaerellales</taxon>
        <taxon>Teratosphaeriaceae</taxon>
        <taxon>Teratosphaeria</taxon>
    </lineage>
</organism>
<feature type="compositionally biased region" description="Polar residues" evidence="1">
    <location>
        <begin position="312"/>
        <end position="342"/>
    </location>
</feature>
<reference evidence="2 3" key="1">
    <citation type="journal article" date="2018" name="IMA Fungus">
        <title>IMA Genome-F 10: Nine draft genome sequences of Claviceps purpurea s.lat., including C. arundinis, C. humidiphila, and C. cf. spartinae, pseudomolecules for the pitch canker pathogen Fusarium circinatum, draft genome of Davidsoniella eucalypti, Grosmannia galeiformis, Quambalaria eucalypti, and Teratosphaeria destructans.</title>
        <authorList>
            <person name="Wingfield B.D."/>
            <person name="Liu M."/>
            <person name="Nguyen H.D."/>
            <person name="Lane F.A."/>
            <person name="Morgan S.W."/>
            <person name="De Vos L."/>
            <person name="Wilken P.M."/>
            <person name="Duong T.A."/>
            <person name="Aylward J."/>
            <person name="Coetzee M.P."/>
            <person name="Dadej K."/>
            <person name="De Beer Z.W."/>
            <person name="Findlay W."/>
            <person name="Havenga M."/>
            <person name="Kolarik M."/>
            <person name="Menzies J.G."/>
            <person name="Naidoo K."/>
            <person name="Pochopski O."/>
            <person name="Shoukouhi P."/>
            <person name="Santana Q.C."/>
            <person name="Seifert K.A."/>
            <person name="Soal N."/>
            <person name="Steenkamp E.T."/>
            <person name="Tatham C.T."/>
            <person name="van der Nest M.A."/>
            <person name="Wingfield M.J."/>
        </authorList>
    </citation>
    <scope>NUCLEOTIDE SEQUENCE [LARGE SCALE GENOMIC DNA]</scope>
    <source>
        <strain evidence="2">CMW44962</strain>
    </source>
</reference>
<name>A0A9W7SIG6_9PEZI</name>
<evidence type="ECO:0000313" key="3">
    <source>
        <dbReference type="Proteomes" id="UP001138500"/>
    </source>
</evidence>
<evidence type="ECO:0000313" key="2">
    <source>
        <dbReference type="EMBL" id="KAH9810496.1"/>
    </source>
</evidence>
<feature type="region of interest" description="Disordered" evidence="1">
    <location>
        <begin position="312"/>
        <end position="365"/>
    </location>
</feature>
<comment type="caution">
    <text evidence="2">The sequence shown here is derived from an EMBL/GenBank/DDBJ whole genome shotgun (WGS) entry which is preliminary data.</text>
</comment>